<evidence type="ECO:0000313" key="1">
    <source>
        <dbReference type="EMBL" id="SVA20181.1"/>
    </source>
</evidence>
<name>A0A381TXK8_9ZZZZ</name>
<organism evidence="1">
    <name type="scientific">marine metagenome</name>
    <dbReference type="NCBI Taxonomy" id="408172"/>
    <lineage>
        <taxon>unclassified sequences</taxon>
        <taxon>metagenomes</taxon>
        <taxon>ecological metagenomes</taxon>
    </lineage>
</organism>
<reference evidence="1" key="1">
    <citation type="submission" date="2018-05" db="EMBL/GenBank/DDBJ databases">
        <authorList>
            <person name="Lanie J.A."/>
            <person name="Ng W.-L."/>
            <person name="Kazmierczak K.M."/>
            <person name="Andrzejewski T.M."/>
            <person name="Davidsen T.M."/>
            <person name="Wayne K.J."/>
            <person name="Tettelin H."/>
            <person name="Glass J.I."/>
            <person name="Rusch D."/>
            <person name="Podicherti R."/>
            <person name="Tsui H.-C.T."/>
            <person name="Winkler M.E."/>
        </authorList>
    </citation>
    <scope>NUCLEOTIDE SEQUENCE</scope>
</reference>
<accession>A0A381TXK8</accession>
<protein>
    <submittedName>
        <fullName evidence="1">Uncharacterized protein</fullName>
    </submittedName>
</protein>
<dbReference type="AlphaFoldDB" id="A0A381TXK8"/>
<dbReference type="EMBL" id="UINC01005262">
    <property type="protein sequence ID" value="SVA20181.1"/>
    <property type="molecule type" value="Genomic_DNA"/>
</dbReference>
<gene>
    <name evidence="1" type="ORF">METZ01_LOCUS73035</name>
</gene>
<proteinExistence type="predicted"/>
<sequence length="35" mass="3942">MKKVLLAFLFPLVVWAKPSKGNPFDITLASVFLHL</sequence>